<proteinExistence type="predicted"/>
<dbReference type="InterPro" id="IPR011473">
    <property type="entry name" value="DUF1579"/>
</dbReference>
<dbReference type="Proteomes" id="UP000689967">
    <property type="component" value="Unassembled WGS sequence"/>
</dbReference>
<evidence type="ECO:0000313" key="2">
    <source>
        <dbReference type="Proteomes" id="UP000689967"/>
    </source>
</evidence>
<dbReference type="Pfam" id="PF07617">
    <property type="entry name" value="DUF1579"/>
    <property type="match status" value="1"/>
</dbReference>
<reference evidence="1 2" key="1">
    <citation type="submission" date="2021-01" db="EMBL/GenBank/DDBJ databases">
        <title>Roseomonas sp. nov, a bacterium isolated from an oil production mixture in Yumen Oilfield.</title>
        <authorList>
            <person name="Wu D."/>
        </authorList>
    </citation>
    <scope>NUCLEOTIDE SEQUENCE [LARGE SCALE GENOMIC DNA]</scope>
    <source>
        <strain evidence="1 2">ROY-5-3</strain>
    </source>
</reference>
<sequence>MDDKPTEQHRWLQRLLGEWTSEAECVMAPGQAPITMRGREKVRALGEFWVIGEGESEMPGGGTGHTIITLGYDVAKGRFTGSFIGSMMTMMWLYDGALEGQVLVLDSHGPDHGTPGRIALYQDSVEMQGLDRRTLSSRMQGADGQWQHVMTARYRRVG</sequence>
<comment type="caution">
    <text evidence="1">The sequence shown here is derived from an EMBL/GenBank/DDBJ whole genome shotgun (WGS) entry which is preliminary data.</text>
</comment>
<organism evidence="1 2">
    <name type="scientific">Falsiroseomonas oleicola</name>
    <dbReference type="NCBI Taxonomy" id="2801474"/>
    <lineage>
        <taxon>Bacteria</taxon>
        <taxon>Pseudomonadati</taxon>
        <taxon>Pseudomonadota</taxon>
        <taxon>Alphaproteobacteria</taxon>
        <taxon>Acetobacterales</taxon>
        <taxon>Roseomonadaceae</taxon>
        <taxon>Falsiroseomonas</taxon>
    </lineage>
</organism>
<name>A0ABS6H1K3_9PROT</name>
<keyword evidence="2" id="KW-1185">Reference proteome</keyword>
<protein>
    <submittedName>
        <fullName evidence="1">DUF1579 domain-containing protein</fullName>
    </submittedName>
</protein>
<accession>A0ABS6H1K3</accession>
<dbReference type="EMBL" id="JAERQM010000001">
    <property type="protein sequence ID" value="MBU8542540.1"/>
    <property type="molecule type" value="Genomic_DNA"/>
</dbReference>
<gene>
    <name evidence="1" type="ORF">JJQ90_02430</name>
</gene>
<evidence type="ECO:0000313" key="1">
    <source>
        <dbReference type="EMBL" id="MBU8542540.1"/>
    </source>
</evidence>